<evidence type="ECO:0000313" key="2">
    <source>
        <dbReference type="Proteomes" id="UP000249739"/>
    </source>
</evidence>
<accession>A0A2W5HKI6</accession>
<organism evidence="1 2">
    <name type="scientific">Micavibrio aeruginosavorus</name>
    <dbReference type="NCBI Taxonomy" id="349221"/>
    <lineage>
        <taxon>Bacteria</taxon>
        <taxon>Pseudomonadati</taxon>
        <taxon>Bdellovibrionota</taxon>
        <taxon>Bdellovibrionia</taxon>
        <taxon>Bdellovibrionales</taxon>
        <taxon>Pseudobdellovibrionaceae</taxon>
        <taxon>Micavibrio</taxon>
    </lineage>
</organism>
<dbReference type="EMBL" id="QFOT01000033">
    <property type="protein sequence ID" value="PZP56222.1"/>
    <property type="molecule type" value="Genomic_DNA"/>
</dbReference>
<reference evidence="1 2" key="1">
    <citation type="submission" date="2017-08" db="EMBL/GenBank/DDBJ databases">
        <title>Infants hospitalized years apart are colonized by the same room-sourced microbial strains.</title>
        <authorList>
            <person name="Brooks B."/>
            <person name="Olm M.R."/>
            <person name="Firek B.A."/>
            <person name="Baker R."/>
            <person name="Thomas B.C."/>
            <person name="Morowitz M.J."/>
            <person name="Banfield J.F."/>
        </authorList>
    </citation>
    <scope>NUCLEOTIDE SEQUENCE [LARGE SCALE GENOMIC DNA]</scope>
    <source>
        <strain evidence="1">S2_006_000_R2_64</strain>
    </source>
</reference>
<dbReference type="AlphaFoldDB" id="A0A2W5HKI6"/>
<evidence type="ECO:0000313" key="1">
    <source>
        <dbReference type="EMBL" id="PZP56222.1"/>
    </source>
</evidence>
<dbReference type="Proteomes" id="UP000249739">
    <property type="component" value="Unassembled WGS sequence"/>
</dbReference>
<protein>
    <submittedName>
        <fullName evidence="1">Uncharacterized protein</fullName>
    </submittedName>
</protein>
<proteinExistence type="predicted"/>
<sequence>MSNNVYVPFFVATGRTLFNLHAIPETNLKSDYHLKPLKDHFGAATAQNAAALRIAAKDIGRDCAGRFSVAEENIEYPFTDPDSQRTYWPSLKLSFIGCEKNIPAAVSAWRINAEMPRPGFDDIGFWPGDFDVVGLGHDRREQNIFRRYGAPAGVIDKTNSVFVVMEDAHKNRITDFLLQPQI</sequence>
<name>A0A2W5HKI6_9BACT</name>
<comment type="caution">
    <text evidence="1">The sequence shown here is derived from an EMBL/GenBank/DDBJ whole genome shotgun (WGS) entry which is preliminary data.</text>
</comment>
<gene>
    <name evidence="1" type="ORF">DI586_04370</name>
</gene>